<dbReference type="SMART" id="SM00220">
    <property type="entry name" value="S_TKc"/>
    <property type="match status" value="1"/>
</dbReference>
<reference evidence="2 3" key="1">
    <citation type="journal article" date="2013" name="Curr. Biol.">
        <title>The Genome of the Foraminiferan Reticulomyxa filosa.</title>
        <authorList>
            <person name="Glockner G."/>
            <person name="Hulsmann N."/>
            <person name="Schleicher M."/>
            <person name="Noegel A.A."/>
            <person name="Eichinger L."/>
            <person name="Gallinger C."/>
            <person name="Pawlowski J."/>
            <person name="Sierra R."/>
            <person name="Euteneuer U."/>
            <person name="Pillet L."/>
            <person name="Moustafa A."/>
            <person name="Platzer M."/>
            <person name="Groth M."/>
            <person name="Szafranski K."/>
            <person name="Schliwa M."/>
        </authorList>
    </citation>
    <scope>NUCLEOTIDE SEQUENCE [LARGE SCALE GENOMIC DNA]</scope>
</reference>
<dbReference type="InterPro" id="IPR011009">
    <property type="entry name" value="Kinase-like_dom_sf"/>
</dbReference>
<dbReference type="GO" id="GO:0004672">
    <property type="term" value="F:protein kinase activity"/>
    <property type="evidence" value="ECO:0007669"/>
    <property type="project" value="InterPro"/>
</dbReference>
<dbReference type="GO" id="GO:0005524">
    <property type="term" value="F:ATP binding"/>
    <property type="evidence" value="ECO:0007669"/>
    <property type="project" value="InterPro"/>
</dbReference>
<keyword evidence="3" id="KW-1185">Reference proteome</keyword>
<evidence type="ECO:0000313" key="2">
    <source>
        <dbReference type="EMBL" id="ETO29114.1"/>
    </source>
</evidence>
<dbReference type="Gene3D" id="1.10.510.10">
    <property type="entry name" value="Transferase(Phosphotransferase) domain 1"/>
    <property type="match status" value="1"/>
</dbReference>
<dbReference type="EMBL" id="ASPP01006245">
    <property type="protein sequence ID" value="ETO29114.1"/>
    <property type="molecule type" value="Genomic_DNA"/>
</dbReference>
<feature type="domain" description="Protein kinase" evidence="1">
    <location>
        <begin position="29"/>
        <end position="186"/>
    </location>
</feature>
<evidence type="ECO:0000259" key="1">
    <source>
        <dbReference type="PROSITE" id="PS50011"/>
    </source>
</evidence>
<comment type="caution">
    <text evidence="2">The sequence shown here is derived from an EMBL/GenBank/DDBJ whole genome shotgun (WGS) entry which is preliminary data.</text>
</comment>
<proteinExistence type="predicted"/>
<evidence type="ECO:0000313" key="3">
    <source>
        <dbReference type="Proteomes" id="UP000023152"/>
    </source>
</evidence>
<dbReference type="SUPFAM" id="SSF56112">
    <property type="entry name" value="Protein kinase-like (PK-like)"/>
    <property type="match status" value="1"/>
</dbReference>
<dbReference type="AlphaFoldDB" id="X6NTM3"/>
<dbReference type="OMA" id="GTAWIAY"/>
<dbReference type="PROSITE" id="PS00108">
    <property type="entry name" value="PROTEIN_KINASE_ST"/>
    <property type="match status" value="1"/>
</dbReference>
<organism evidence="2 3">
    <name type="scientific">Reticulomyxa filosa</name>
    <dbReference type="NCBI Taxonomy" id="46433"/>
    <lineage>
        <taxon>Eukaryota</taxon>
        <taxon>Sar</taxon>
        <taxon>Rhizaria</taxon>
        <taxon>Retaria</taxon>
        <taxon>Foraminifera</taxon>
        <taxon>Monothalamids</taxon>
        <taxon>Reticulomyxidae</taxon>
        <taxon>Reticulomyxa</taxon>
    </lineage>
</organism>
<dbReference type="OrthoDB" id="40902at2759"/>
<protein>
    <recommendedName>
        <fullName evidence="1">Protein kinase domain-containing protein</fullName>
    </recommendedName>
</protein>
<dbReference type="InterPro" id="IPR000719">
    <property type="entry name" value="Prot_kinase_dom"/>
</dbReference>
<accession>X6NTM3</accession>
<dbReference type="PANTHER" id="PTHR24347">
    <property type="entry name" value="SERINE/THREONINE-PROTEIN KINASE"/>
    <property type="match status" value="1"/>
</dbReference>
<dbReference type="InterPro" id="IPR008271">
    <property type="entry name" value="Ser/Thr_kinase_AS"/>
</dbReference>
<gene>
    <name evidence="2" type="ORF">RFI_08008</name>
</gene>
<sequence>MSDEKAPHVEKRRTIFVTQQFRRFEDDYVLLDPVGEPGQFGTAWIAYKKRDPRKTRVCVKEINKSRFHHISLEGRQQVLQTMQNEIATLKRVNHENIVQLYDVYEDRHKLHLVMEYLPGGELFDRIADVDSFSETQAAHYLKQILNALDHMHDQHILHLDLKPENIIFESKDTDAKLKLIDFGMAR</sequence>
<dbReference type="Pfam" id="PF00069">
    <property type="entry name" value="Pkinase"/>
    <property type="match status" value="1"/>
</dbReference>
<dbReference type="Proteomes" id="UP000023152">
    <property type="component" value="Unassembled WGS sequence"/>
</dbReference>
<feature type="non-terminal residue" evidence="2">
    <location>
        <position position="186"/>
    </location>
</feature>
<name>X6NTM3_RETFI</name>
<dbReference type="PROSITE" id="PS50011">
    <property type="entry name" value="PROTEIN_KINASE_DOM"/>
    <property type="match status" value="1"/>
</dbReference>